<sequence length="154" mass="16569">MRRSMARWLGRSAEERAGPEHVVVVEAVLPLLGPPERWAVYTVPGPRDLPGPDAPRGRRERWWRDHVSAAGEALLLLEPGVHAGSVRRAVQVLVAVAVARERGATDAVDIAARRVVTDALDAPVELGRAHGGDLAPTTAVAVVRQVALWLTPAR</sequence>
<protein>
    <submittedName>
        <fullName evidence="1">Uncharacterized protein</fullName>
    </submittedName>
</protein>
<keyword evidence="2" id="KW-1185">Reference proteome</keyword>
<reference evidence="1 2" key="1">
    <citation type="submission" date="2024-03" db="EMBL/GenBank/DDBJ databases">
        <title>Draft genome sequence of Klenkia sp. LSe6-5.</title>
        <authorList>
            <person name="Duangmal K."/>
            <person name="Chantavorakit T."/>
        </authorList>
    </citation>
    <scope>NUCLEOTIDE SEQUENCE [LARGE SCALE GENOMIC DNA]</scope>
    <source>
        <strain evidence="1 2">LSe6-5</strain>
    </source>
</reference>
<name>A0ABU8DYY2_9ACTN</name>
<evidence type="ECO:0000313" key="1">
    <source>
        <dbReference type="EMBL" id="MEI4273033.1"/>
    </source>
</evidence>
<dbReference type="Proteomes" id="UP001361570">
    <property type="component" value="Unassembled WGS sequence"/>
</dbReference>
<comment type="caution">
    <text evidence="1">The sequence shown here is derived from an EMBL/GenBank/DDBJ whole genome shotgun (WGS) entry which is preliminary data.</text>
</comment>
<dbReference type="EMBL" id="JBAPLU010000016">
    <property type="protein sequence ID" value="MEI4273033.1"/>
    <property type="molecule type" value="Genomic_DNA"/>
</dbReference>
<proteinExistence type="predicted"/>
<evidence type="ECO:0000313" key="2">
    <source>
        <dbReference type="Proteomes" id="UP001361570"/>
    </source>
</evidence>
<organism evidence="1 2">
    <name type="scientific">Klenkia sesuvii</name>
    <dbReference type="NCBI Taxonomy" id="3103137"/>
    <lineage>
        <taxon>Bacteria</taxon>
        <taxon>Bacillati</taxon>
        <taxon>Actinomycetota</taxon>
        <taxon>Actinomycetes</taxon>
        <taxon>Geodermatophilales</taxon>
        <taxon>Geodermatophilaceae</taxon>
        <taxon>Klenkia</taxon>
    </lineage>
</organism>
<gene>
    <name evidence="1" type="ORF">TEK04_14995</name>
</gene>
<accession>A0ABU8DYY2</accession>